<evidence type="ECO:0000256" key="5">
    <source>
        <dbReference type="ARBA" id="ARBA00023224"/>
    </source>
</evidence>
<evidence type="ECO:0008006" key="8">
    <source>
        <dbReference type="Google" id="ProtNLM"/>
    </source>
</evidence>
<dbReference type="InterPro" id="IPR027417">
    <property type="entry name" value="P-loop_NTPase"/>
</dbReference>
<dbReference type="GO" id="GO:0005834">
    <property type="term" value="C:heterotrimeric G-protein complex"/>
    <property type="evidence" value="ECO:0007669"/>
    <property type="project" value="TreeGrafter"/>
</dbReference>
<dbReference type="AlphaFoldDB" id="W9NQP2"/>
<dbReference type="InterPro" id="IPR011025">
    <property type="entry name" value="GproteinA_insert"/>
</dbReference>
<keyword evidence="5" id="KW-0807">Transducer</keyword>
<protein>
    <recommendedName>
        <fullName evidence="8">Guanine nucleotide-binding protein alpha-3 subunit</fullName>
    </recommendedName>
</protein>
<dbReference type="SUPFAM" id="SSF47895">
    <property type="entry name" value="Transducin (alpha subunit), insertion domain"/>
    <property type="match status" value="1"/>
</dbReference>
<dbReference type="GO" id="GO:0003924">
    <property type="term" value="F:GTPase activity"/>
    <property type="evidence" value="ECO:0007669"/>
    <property type="project" value="InterPro"/>
</dbReference>
<dbReference type="GO" id="GO:0005525">
    <property type="term" value="F:GTP binding"/>
    <property type="evidence" value="ECO:0007669"/>
    <property type="project" value="UniProtKB-KW"/>
</dbReference>
<dbReference type="Gene3D" id="1.10.400.10">
    <property type="entry name" value="GI Alpha 1, domain 2-like"/>
    <property type="match status" value="1"/>
</dbReference>
<proteinExistence type="predicted"/>
<reference evidence="7" key="2">
    <citation type="submission" date="2012-05" db="EMBL/GenBank/DDBJ databases">
        <title>Annotation of the Genome Sequence of Fusarium oxysporum HDV247.</title>
        <authorList>
            <consortium name="The Broad Institute Genomics Platform"/>
            <person name="Ma L.-J."/>
            <person name="Corby-Kistler H."/>
            <person name="Broz K."/>
            <person name="Gale L.R."/>
            <person name="Jonkers W."/>
            <person name="O'Donnell K."/>
            <person name="Ploetz R."/>
            <person name="Steinberg C."/>
            <person name="Schwartz D.C."/>
            <person name="VanEtten H."/>
            <person name="Zhou S."/>
            <person name="Young S.K."/>
            <person name="Zeng Q."/>
            <person name="Gargeya S."/>
            <person name="Fitzgerald M."/>
            <person name="Abouelleil A."/>
            <person name="Alvarado L."/>
            <person name="Chapman S.B."/>
            <person name="Gainer-Dewar J."/>
            <person name="Goldberg J."/>
            <person name="Griggs A."/>
            <person name="Gujja S."/>
            <person name="Hansen M."/>
            <person name="Howarth C."/>
            <person name="Imamovic A."/>
            <person name="Ireland A."/>
            <person name="Larimer J."/>
            <person name="McCowan C."/>
            <person name="Murphy C."/>
            <person name="Pearson M."/>
            <person name="Poon T.W."/>
            <person name="Priest M."/>
            <person name="Roberts A."/>
            <person name="Saif S."/>
            <person name="Shea T."/>
            <person name="Sykes S."/>
            <person name="Wortman J."/>
            <person name="Nusbaum C."/>
            <person name="Birren B."/>
        </authorList>
    </citation>
    <scope>NUCLEOTIDE SEQUENCE</scope>
    <source>
        <strain evidence="7">HDV247</strain>
    </source>
</reference>
<dbReference type="SUPFAM" id="SSF52540">
    <property type="entry name" value="P-loop containing nucleoside triphosphate hydrolases"/>
    <property type="match status" value="1"/>
</dbReference>
<sequence length="299" mass="34026">MKRANGHQCYTAEQLCLFRPIIFGSVIKSARYLSRTLQHSRFIDELDPIRHQLEHILTYGEESKHGTTLSPEFAVAIAQVKEQPATKPLMEAEDFYPPENGEYFLNEINRISAETYLPSNRGAVECRTPLPGCMESTFTMGRLNIRLIEPGNAISNSKVLFPQLEKMHVVMYVFDLSAYHQVLPSGETGLYETMLQFEAAVNSRRLKNSSIIVILNNMDTFRKKLLTVPLNQYFPDYTEGNDASEASNYILSRINQLNRANLNLYPHLTAGVFHETSLRSIRANIQDSIMANALIDLQY</sequence>
<dbReference type="Proteomes" id="UP000030751">
    <property type="component" value="Unassembled WGS sequence"/>
</dbReference>
<dbReference type="PROSITE" id="PS51882">
    <property type="entry name" value="G_ALPHA"/>
    <property type="match status" value="1"/>
</dbReference>
<evidence type="ECO:0000256" key="4">
    <source>
        <dbReference type="ARBA" id="ARBA00023134"/>
    </source>
</evidence>
<keyword evidence="1" id="KW-0479">Metal-binding</keyword>
<keyword evidence="3" id="KW-0460">Magnesium</keyword>
<evidence type="ECO:0000256" key="1">
    <source>
        <dbReference type="ARBA" id="ARBA00022723"/>
    </source>
</evidence>
<dbReference type="FunFam" id="3.40.50.300:FF:000692">
    <property type="entry name" value="Guanine nucleotide-binding protein subunit alpha"/>
    <property type="match status" value="1"/>
</dbReference>
<dbReference type="GO" id="GO:0001664">
    <property type="term" value="F:G protein-coupled receptor binding"/>
    <property type="evidence" value="ECO:0007669"/>
    <property type="project" value="TreeGrafter"/>
</dbReference>
<dbReference type="SMART" id="SM00275">
    <property type="entry name" value="G_alpha"/>
    <property type="match status" value="1"/>
</dbReference>
<organism evidence="7">
    <name type="scientific">Fusarium oxysporum f. sp. pisi HDV247</name>
    <dbReference type="NCBI Taxonomy" id="1080344"/>
    <lineage>
        <taxon>Eukaryota</taxon>
        <taxon>Fungi</taxon>
        <taxon>Dikarya</taxon>
        <taxon>Ascomycota</taxon>
        <taxon>Pezizomycotina</taxon>
        <taxon>Sordariomycetes</taxon>
        <taxon>Hypocreomycetidae</taxon>
        <taxon>Hypocreales</taxon>
        <taxon>Nectriaceae</taxon>
        <taxon>Fusarium</taxon>
        <taxon>Fusarium oxysporum species complex</taxon>
    </lineage>
</organism>
<evidence type="ECO:0000256" key="6">
    <source>
        <dbReference type="PIRSR" id="PIRSR601019-1"/>
    </source>
</evidence>
<evidence type="ECO:0000256" key="2">
    <source>
        <dbReference type="ARBA" id="ARBA00022741"/>
    </source>
</evidence>
<accession>W9NQP2</accession>
<dbReference type="Gene3D" id="3.40.50.300">
    <property type="entry name" value="P-loop containing nucleotide triphosphate hydrolases"/>
    <property type="match status" value="1"/>
</dbReference>
<gene>
    <name evidence="7" type="ORF">FOVG_18451</name>
</gene>
<dbReference type="Pfam" id="PF00503">
    <property type="entry name" value="G-alpha"/>
    <property type="match status" value="1"/>
</dbReference>
<evidence type="ECO:0000313" key="7">
    <source>
        <dbReference type="EMBL" id="EXA30130.1"/>
    </source>
</evidence>
<dbReference type="GO" id="GO:0005737">
    <property type="term" value="C:cytoplasm"/>
    <property type="evidence" value="ECO:0007669"/>
    <property type="project" value="TreeGrafter"/>
</dbReference>
<dbReference type="PANTHER" id="PTHR10218">
    <property type="entry name" value="GTP-BINDING PROTEIN ALPHA SUBUNIT"/>
    <property type="match status" value="1"/>
</dbReference>
<dbReference type="GO" id="GO:0031683">
    <property type="term" value="F:G-protein beta/gamma-subunit complex binding"/>
    <property type="evidence" value="ECO:0007669"/>
    <property type="project" value="InterPro"/>
</dbReference>
<name>W9NQP2_FUSOX</name>
<dbReference type="GO" id="GO:0046872">
    <property type="term" value="F:metal ion binding"/>
    <property type="evidence" value="ECO:0007669"/>
    <property type="project" value="UniProtKB-KW"/>
</dbReference>
<dbReference type="InterPro" id="IPR001019">
    <property type="entry name" value="Gprotein_alpha_su"/>
</dbReference>
<evidence type="ECO:0000256" key="3">
    <source>
        <dbReference type="ARBA" id="ARBA00022842"/>
    </source>
</evidence>
<dbReference type="PANTHER" id="PTHR10218:SF369">
    <property type="entry name" value="GUANINE NUCLEOTIDE-BINDING PROTEIN ALPHA-2 SUBUNIT"/>
    <property type="match status" value="1"/>
</dbReference>
<dbReference type="GO" id="GO:0007189">
    <property type="term" value="P:adenylate cyclase-activating G protein-coupled receptor signaling pathway"/>
    <property type="evidence" value="ECO:0007669"/>
    <property type="project" value="TreeGrafter"/>
</dbReference>
<keyword evidence="2 6" id="KW-0547">Nucleotide-binding</keyword>
<dbReference type="EMBL" id="JH651067">
    <property type="protein sequence ID" value="EXA30130.1"/>
    <property type="molecule type" value="Genomic_DNA"/>
</dbReference>
<feature type="binding site" evidence="6">
    <location>
        <begin position="216"/>
        <end position="219"/>
    </location>
    <ligand>
        <name>GTP</name>
        <dbReference type="ChEBI" id="CHEBI:37565"/>
    </ligand>
</feature>
<dbReference type="HOGENOM" id="CLU_014184_0_1_1"/>
<dbReference type="OrthoDB" id="5817230at2759"/>
<reference evidence="7" key="1">
    <citation type="submission" date="2011-10" db="EMBL/GenBank/DDBJ databases">
        <title>The Genome Sequence of Fusarium oxysporum HDV247.</title>
        <authorList>
            <consortium name="The Broad Institute Genome Sequencing Platform"/>
            <person name="Ma L.-J."/>
            <person name="Gale L.R."/>
            <person name="Schwartz D.C."/>
            <person name="Zhou S."/>
            <person name="Corby-Kistler H."/>
            <person name="Young S.K."/>
            <person name="Zeng Q."/>
            <person name="Gargeya S."/>
            <person name="Fitzgerald M."/>
            <person name="Haas B."/>
            <person name="Abouelleil A."/>
            <person name="Alvarado L."/>
            <person name="Arachchi H.M."/>
            <person name="Berlin A."/>
            <person name="Brown A."/>
            <person name="Chapman S.B."/>
            <person name="Chen Z."/>
            <person name="Dunbar C."/>
            <person name="Freedman E."/>
            <person name="Gearin G."/>
            <person name="Goldberg J."/>
            <person name="Griggs A."/>
            <person name="Gujja S."/>
            <person name="Heiman D."/>
            <person name="Howarth C."/>
            <person name="Larson L."/>
            <person name="Lui A."/>
            <person name="MacDonald P.J.P."/>
            <person name="Montmayeur A."/>
            <person name="Murphy C."/>
            <person name="Neiman D."/>
            <person name="Pearson M."/>
            <person name="Priest M."/>
            <person name="Roberts A."/>
            <person name="Saif S."/>
            <person name="Shea T."/>
            <person name="Shenoy N."/>
            <person name="Sisk P."/>
            <person name="Stolte C."/>
            <person name="Sykes S."/>
            <person name="Wortman J."/>
            <person name="Nusbaum C."/>
            <person name="Birren B."/>
        </authorList>
    </citation>
    <scope>NUCLEOTIDE SEQUENCE [LARGE SCALE GENOMIC DNA]</scope>
    <source>
        <strain evidence="7">HDV247</strain>
    </source>
</reference>
<keyword evidence="4 6" id="KW-0342">GTP-binding</keyword>